<dbReference type="STRING" id="133381.A0A2T9ZBN8"/>
<evidence type="ECO:0000313" key="7">
    <source>
        <dbReference type="Proteomes" id="UP000245609"/>
    </source>
</evidence>
<feature type="domain" description="AATF leucine zipper-containing" evidence="5">
    <location>
        <begin position="144"/>
        <end position="297"/>
    </location>
</feature>
<feature type="region of interest" description="Disordered" evidence="3">
    <location>
        <begin position="1"/>
        <end position="118"/>
    </location>
</feature>
<evidence type="ECO:0000313" key="6">
    <source>
        <dbReference type="EMBL" id="PVV02013.1"/>
    </source>
</evidence>
<protein>
    <recommendedName>
        <fullName evidence="2">Protein BFR2</fullName>
    </recommendedName>
</protein>
<name>A0A2T9ZBN8_9FUNG</name>
<sequence>MSSDKVKKVSLANVLKDFMDPEPKDDFDLETVDFEGSVGQKKNSRKKSKSQKAGVTTNSGLKKKNQKNISNKSEQSQDEDTDQSSESDEDFDGSKLNSKKSKGAKDKSDTKKDSESSLVKNEIEKLLKSQASLANDMQQIKKQDALKGKNVINQLKIWESVLDLRIRFQKLLQKSNELGRFDEIEKVASSLKEDVDIDIETFKEKAKPTVVVLNKLVSDIVGIQKGIFEHIPEISNKQKNTGDNDSDDSNKKRKANSSGNAYSDIFSDSKDLWDQVENNRERFKKFKNETLLKWDSRVNAILPGKLGSKNLKSFNRTVLEQIEQIMVNKERLVSRTKTPRIQYNFVLNLDSDKNAEDEATPKVHDIYDDTDFYQSLLRDLIDSRSSAQGSGSARGGGGATTELSSDGLQWTSIQKSMTLASKKSGSKVVDTKASKGRKLRYQVFEKLENFMTPQAYTFSSNGTSTGSGVGVKGGAVFESSYVAPIWTEMQIQQLFSNLLGQNNNKEETNINNEDKVEQSKEKVDEKPSEIETRAQESMDTIRLFNF</sequence>
<feature type="domain" description="Apoptosis-antagonizing transcription factor C-terminal" evidence="4">
    <location>
        <begin position="373"/>
        <end position="456"/>
    </location>
</feature>
<feature type="region of interest" description="Disordered" evidence="3">
    <location>
        <begin position="505"/>
        <end position="540"/>
    </location>
</feature>
<dbReference type="InterPro" id="IPR025160">
    <property type="entry name" value="AATF"/>
</dbReference>
<feature type="compositionally biased region" description="Basic and acidic residues" evidence="3">
    <location>
        <begin position="103"/>
        <end position="118"/>
    </location>
</feature>
<gene>
    <name evidence="6" type="ORF">BB560_003544</name>
</gene>
<proteinExistence type="inferred from homology"/>
<evidence type="ECO:0000256" key="2">
    <source>
        <dbReference type="ARBA" id="ARBA00013850"/>
    </source>
</evidence>
<accession>A0A2T9ZBN8</accession>
<keyword evidence="7" id="KW-1185">Reference proteome</keyword>
<feature type="compositionally biased region" description="Basic and acidic residues" evidence="3">
    <location>
        <begin position="505"/>
        <end position="536"/>
    </location>
</feature>
<evidence type="ECO:0000256" key="1">
    <source>
        <dbReference type="ARBA" id="ARBA00008966"/>
    </source>
</evidence>
<dbReference type="Proteomes" id="UP000245609">
    <property type="component" value="Unassembled WGS sequence"/>
</dbReference>
<dbReference type="Pfam" id="PF08164">
    <property type="entry name" value="TRAUB"/>
    <property type="match status" value="1"/>
</dbReference>
<comment type="similarity">
    <text evidence="1">Belongs to the AATF family.</text>
</comment>
<dbReference type="InterPro" id="IPR012617">
    <property type="entry name" value="AATF_C"/>
</dbReference>
<dbReference type="EMBL" id="MBFS01000656">
    <property type="protein sequence ID" value="PVV02013.1"/>
    <property type="molecule type" value="Genomic_DNA"/>
</dbReference>
<dbReference type="InterPro" id="IPR039223">
    <property type="entry name" value="AATF/Bfr2"/>
</dbReference>
<evidence type="ECO:0000259" key="5">
    <source>
        <dbReference type="Pfam" id="PF13339"/>
    </source>
</evidence>
<dbReference type="AlphaFoldDB" id="A0A2T9ZBN8"/>
<feature type="compositionally biased region" description="Basic and acidic residues" evidence="3">
    <location>
        <begin position="17"/>
        <end position="26"/>
    </location>
</feature>
<dbReference type="PANTHER" id="PTHR15565:SF0">
    <property type="entry name" value="PROTEIN AATF"/>
    <property type="match status" value="1"/>
</dbReference>
<organism evidence="6 7">
    <name type="scientific">Smittium megazygosporum</name>
    <dbReference type="NCBI Taxonomy" id="133381"/>
    <lineage>
        <taxon>Eukaryota</taxon>
        <taxon>Fungi</taxon>
        <taxon>Fungi incertae sedis</taxon>
        <taxon>Zoopagomycota</taxon>
        <taxon>Kickxellomycotina</taxon>
        <taxon>Harpellomycetes</taxon>
        <taxon>Harpellales</taxon>
        <taxon>Legeriomycetaceae</taxon>
        <taxon>Smittium</taxon>
    </lineage>
</organism>
<evidence type="ECO:0000259" key="4">
    <source>
        <dbReference type="Pfam" id="PF08164"/>
    </source>
</evidence>
<dbReference type="OrthoDB" id="5783963at2759"/>
<feature type="compositionally biased region" description="Acidic residues" evidence="3">
    <location>
        <begin position="76"/>
        <end position="91"/>
    </location>
</feature>
<feature type="region of interest" description="Disordered" evidence="3">
    <location>
        <begin position="385"/>
        <end position="404"/>
    </location>
</feature>
<evidence type="ECO:0000256" key="3">
    <source>
        <dbReference type="SAM" id="MobiDB-lite"/>
    </source>
</evidence>
<dbReference type="Pfam" id="PF13339">
    <property type="entry name" value="AATF-Che1"/>
    <property type="match status" value="1"/>
</dbReference>
<comment type="caution">
    <text evidence="6">The sequence shown here is derived from an EMBL/GenBank/DDBJ whole genome shotgun (WGS) entry which is preliminary data.</text>
</comment>
<feature type="region of interest" description="Disordered" evidence="3">
    <location>
        <begin position="234"/>
        <end position="262"/>
    </location>
</feature>
<reference evidence="6 7" key="1">
    <citation type="journal article" date="2018" name="MBio">
        <title>Comparative Genomics Reveals the Core Gene Toolbox for the Fungus-Insect Symbiosis.</title>
        <authorList>
            <person name="Wang Y."/>
            <person name="Stata M."/>
            <person name="Wang W."/>
            <person name="Stajich J.E."/>
            <person name="White M.M."/>
            <person name="Moncalvo J.M."/>
        </authorList>
    </citation>
    <scope>NUCLEOTIDE SEQUENCE [LARGE SCALE GENOMIC DNA]</scope>
    <source>
        <strain evidence="6 7">SC-DP-2</strain>
    </source>
</reference>
<dbReference type="PANTHER" id="PTHR15565">
    <property type="entry name" value="AATF PROTEIN APOPTOSIS ANTAGONIZING TRANSCRIPTION FACTOR"/>
    <property type="match status" value="1"/>
</dbReference>
<dbReference type="GO" id="GO:0005730">
    <property type="term" value="C:nucleolus"/>
    <property type="evidence" value="ECO:0007669"/>
    <property type="project" value="TreeGrafter"/>
</dbReference>